<reference evidence="5 6" key="1">
    <citation type="journal article" date="2020" name="Nature">
        <title>Six reference-quality genomes reveal evolution of bat adaptations.</title>
        <authorList>
            <person name="Jebb D."/>
            <person name="Huang Z."/>
            <person name="Pippel M."/>
            <person name="Hughes G.M."/>
            <person name="Lavrichenko K."/>
            <person name="Devanna P."/>
            <person name="Winkler S."/>
            <person name="Jermiin L.S."/>
            <person name="Skirmuntt E.C."/>
            <person name="Katzourakis A."/>
            <person name="Burkitt-Gray L."/>
            <person name="Ray D.A."/>
            <person name="Sullivan K.A.M."/>
            <person name="Roscito J.G."/>
            <person name="Kirilenko B.M."/>
            <person name="Davalos L.M."/>
            <person name="Corthals A.P."/>
            <person name="Power M.L."/>
            <person name="Jones G."/>
            <person name="Ransome R.D."/>
            <person name="Dechmann D.K.N."/>
            <person name="Locatelli A.G."/>
            <person name="Puechmaille S.J."/>
            <person name="Fedrigo O."/>
            <person name="Jarvis E.D."/>
            <person name="Hiller M."/>
            <person name="Vernes S.C."/>
            <person name="Myers E.W."/>
            <person name="Teeling E.C."/>
        </authorList>
    </citation>
    <scope>NUCLEOTIDE SEQUENCE [LARGE SCALE GENOMIC DNA]</scope>
    <source>
        <strain evidence="5">MRouAeg1</strain>
        <tissue evidence="5">Muscle</tissue>
    </source>
</reference>
<evidence type="ECO:0000256" key="3">
    <source>
        <dbReference type="ARBA" id="ARBA00023242"/>
    </source>
</evidence>
<evidence type="ECO:0000256" key="2">
    <source>
        <dbReference type="ARBA" id="ARBA00006374"/>
    </source>
</evidence>
<feature type="compositionally biased region" description="Basic and acidic residues" evidence="4">
    <location>
        <begin position="365"/>
        <end position="376"/>
    </location>
</feature>
<comment type="subcellular location">
    <subcellularLocation>
        <location evidence="1">Nucleus</location>
    </subcellularLocation>
</comment>
<feature type="compositionally biased region" description="Pro residues" evidence="4">
    <location>
        <begin position="530"/>
        <end position="540"/>
    </location>
</feature>
<dbReference type="OrthoDB" id="2019504at2759"/>
<feature type="region of interest" description="Disordered" evidence="4">
    <location>
        <begin position="350"/>
        <end position="577"/>
    </location>
</feature>
<evidence type="ECO:0000256" key="1">
    <source>
        <dbReference type="ARBA" id="ARBA00004123"/>
    </source>
</evidence>
<dbReference type="PANTHER" id="PTHR13026:SF2">
    <property type="entry name" value="RIBOSOMAL RNA PROCESSING PROTEIN 1 HOMOLOG B"/>
    <property type="match status" value="1"/>
</dbReference>
<organism evidence="5 6">
    <name type="scientific">Rousettus aegyptiacus</name>
    <name type="common">Egyptian fruit bat</name>
    <name type="synonym">Pteropus aegyptiacus</name>
    <dbReference type="NCBI Taxonomy" id="9407"/>
    <lineage>
        <taxon>Eukaryota</taxon>
        <taxon>Metazoa</taxon>
        <taxon>Chordata</taxon>
        <taxon>Craniata</taxon>
        <taxon>Vertebrata</taxon>
        <taxon>Euteleostomi</taxon>
        <taxon>Mammalia</taxon>
        <taxon>Eutheria</taxon>
        <taxon>Laurasiatheria</taxon>
        <taxon>Chiroptera</taxon>
        <taxon>Yinpterochiroptera</taxon>
        <taxon>Pteropodoidea</taxon>
        <taxon>Pteropodidae</taxon>
        <taxon>Rousettinae</taxon>
        <taxon>Rousettus</taxon>
    </lineage>
</organism>
<dbReference type="AlphaFoldDB" id="A0A7J8B895"/>
<dbReference type="Pfam" id="PF05997">
    <property type="entry name" value="Nop52"/>
    <property type="match status" value="1"/>
</dbReference>
<evidence type="ECO:0000256" key="4">
    <source>
        <dbReference type="SAM" id="MobiDB-lite"/>
    </source>
</evidence>
<keyword evidence="6" id="KW-1185">Reference proteome</keyword>
<feature type="region of interest" description="Disordered" evidence="4">
    <location>
        <begin position="265"/>
        <end position="287"/>
    </location>
</feature>
<keyword evidence="3" id="KW-0539">Nucleus</keyword>
<comment type="caution">
    <text evidence="5">The sequence shown here is derived from an EMBL/GenBank/DDBJ whole genome shotgun (WGS) entry which is preliminary data.</text>
</comment>
<dbReference type="PANTHER" id="PTHR13026">
    <property type="entry name" value="NNP-1 PROTEIN NOVEL NUCLEAR PROTEIN 1 NOP52"/>
    <property type="match status" value="1"/>
</dbReference>
<feature type="region of interest" description="Disordered" evidence="4">
    <location>
        <begin position="657"/>
        <end position="755"/>
    </location>
</feature>
<gene>
    <name evidence="5" type="ORF">HJG63_017009</name>
</gene>
<dbReference type="EMBL" id="JACASE010000020">
    <property type="protein sequence ID" value="KAF6394550.1"/>
    <property type="molecule type" value="Genomic_DNA"/>
</dbReference>
<evidence type="ECO:0000313" key="6">
    <source>
        <dbReference type="Proteomes" id="UP000593571"/>
    </source>
</evidence>
<dbReference type="GO" id="GO:0030688">
    <property type="term" value="C:preribosome, small subunit precursor"/>
    <property type="evidence" value="ECO:0007669"/>
    <property type="project" value="InterPro"/>
</dbReference>
<name>A0A7J8B895_ROUAE</name>
<accession>A0A7J8B895</accession>
<sequence>MQPAEIQFAQRLASHEKGIRDRAVKKLRQYISVKTQRETGGFSQEELLKIWKGLFYCLWVQDEPLLQEELARTISQLIHVVNTPEAQHLFVQTFWQTMNREWTGIDRLRLDKYCMLIRLVLRQCFEVLKRNGWEESRIKLFLDVLMKEVLHPESRSPDGVRFHCIDVYLDELSKVGGKELLADQNLKFIDPFCKIVAKTKDHTLLQTIARAVFEVIVDQSPLVPEEPVEEQEAPVADGSFLEEGTSERDVTWKTPLSKKKTALGKCHSRKDGIGDEGERDGGGRLEDAGPLLQFDYKAVADRLLEITSRRNIPPFNKKHLSKLIKKFQDLSEAGSIPQLRFAEDISADEDSQTLNQGRHKKKGNKLLEKTNVEKQKGNKVSLAEEEESEGGVQKRKRKKKKSPLQPERSGSGVRALPPEQNGGGEPEAGSGRAQKPGAVVLGAAVPCPRELSRWGHPHTHSRRKRPRKRSPRGQGESTESAASPLEDSSRGSPDSDHTQAPAPQALPTGGAPALKRKRKLGAPLANGGGPPTPAWPPPQQEGPTASPASPADGEACPTPPPQSGRLKKKKWGAGSLELHDLSAQKAAIFRKRKKMKEMLNLNLVERSRVLQPEPKLVQALGSPGALSPLKKKLRAENDFVKFDTPLSPKPVFFRKARSSAAAPAGSPAAQLSKTPSSSKKVTFGLNRNTTAEFKKTDKSILVSPTGPSRVAFNPEQKPLHGVLKTPTSSPISTLLGTKKPLTTTPRRRPTAMDFF</sequence>
<dbReference type="Proteomes" id="UP000593571">
    <property type="component" value="Unassembled WGS sequence"/>
</dbReference>
<proteinExistence type="inferred from homology"/>
<dbReference type="GO" id="GO:0006364">
    <property type="term" value="P:rRNA processing"/>
    <property type="evidence" value="ECO:0007669"/>
    <property type="project" value="InterPro"/>
</dbReference>
<evidence type="ECO:0000313" key="5">
    <source>
        <dbReference type="EMBL" id="KAF6394550.1"/>
    </source>
</evidence>
<dbReference type="GO" id="GO:0005634">
    <property type="term" value="C:nucleus"/>
    <property type="evidence" value="ECO:0007669"/>
    <property type="project" value="UniProtKB-SubCell"/>
</dbReference>
<feature type="compositionally biased region" description="Polar residues" evidence="4">
    <location>
        <begin position="671"/>
        <end position="691"/>
    </location>
</feature>
<feature type="compositionally biased region" description="Basic and acidic residues" evidence="4">
    <location>
        <begin position="487"/>
        <end position="497"/>
    </location>
</feature>
<protein>
    <submittedName>
        <fullName evidence="5">Ribosomal RNA processing 1B</fullName>
    </submittedName>
</protein>
<feature type="compositionally biased region" description="Basic residues" evidence="4">
    <location>
        <begin position="393"/>
        <end position="402"/>
    </location>
</feature>
<feature type="compositionally biased region" description="Low complexity" evidence="4">
    <location>
        <begin position="733"/>
        <end position="744"/>
    </location>
</feature>
<dbReference type="InterPro" id="IPR010301">
    <property type="entry name" value="RRP1"/>
</dbReference>
<feature type="compositionally biased region" description="Low complexity" evidence="4">
    <location>
        <begin position="658"/>
        <end position="669"/>
    </location>
</feature>
<comment type="similarity">
    <text evidence="2">Belongs to the RRP1 family.</text>
</comment>
<feature type="compositionally biased region" description="Basic residues" evidence="4">
    <location>
        <begin position="455"/>
        <end position="471"/>
    </location>
</feature>